<keyword evidence="2" id="KW-1185">Reference proteome</keyword>
<reference evidence="1 2" key="1">
    <citation type="journal article" date="2024" name="Environ. Microbiol.">
        <title>Novel evolutionary insights on the interactions of the Holosporales (Alphaproteobacteria) with eukaryotic hosts from comparative genomics.</title>
        <authorList>
            <person name="Giovannini M."/>
            <person name="Petroni G."/>
            <person name="Castelli M."/>
        </authorList>
    </citation>
    <scope>NUCLEOTIDE SEQUENCE [LARGE SCALE GENOMIC DNA]</scope>
    <source>
        <strain evidence="1 2">US_Bl 15I1</strain>
    </source>
</reference>
<organism evidence="1 2">
    <name type="scientific">Candidatus Bealeia paramacronuclearis</name>
    <dbReference type="NCBI Taxonomy" id="1921001"/>
    <lineage>
        <taxon>Bacteria</taxon>
        <taxon>Pseudomonadati</taxon>
        <taxon>Pseudomonadota</taxon>
        <taxon>Alphaproteobacteria</taxon>
        <taxon>Holosporales</taxon>
        <taxon>Holosporaceae</taxon>
        <taxon>Candidatus Bealeia</taxon>
    </lineage>
</organism>
<keyword evidence="1" id="KW-0614">Plasmid</keyword>
<sequence>MYKYVLEPTPVREFLNRDFDIGFEQKGNFQNRHLFYSRNILDYLDPPLKTHHNIVSRAAERLKQDLIKAGAYSNPYELKRKQVESAFDDLFPPKTLMGQAFSKRQRDAVIEICLPDDVFESFKDDDNDE</sequence>
<name>A0ABZ2C9N3_9PROT</name>
<dbReference type="EMBL" id="CP133271">
    <property type="protein sequence ID" value="WVX67723.1"/>
    <property type="molecule type" value="Genomic_DNA"/>
</dbReference>
<gene>
    <name evidence="1" type="ORF">Bealeia1_01940</name>
</gene>
<geneLocation type="plasmid" evidence="1 2">
    <name>pBealeia1</name>
</geneLocation>
<proteinExistence type="predicted"/>
<protein>
    <submittedName>
        <fullName evidence="1">Uncharacterized protein</fullName>
    </submittedName>
</protein>
<evidence type="ECO:0000313" key="1">
    <source>
        <dbReference type="EMBL" id="WVX67723.1"/>
    </source>
</evidence>
<dbReference type="RefSeq" id="WP_338453782.1">
    <property type="nucleotide sequence ID" value="NZ_CP133271.1"/>
</dbReference>
<evidence type="ECO:0000313" key="2">
    <source>
        <dbReference type="Proteomes" id="UP001330434"/>
    </source>
</evidence>
<accession>A0ABZ2C9N3</accession>
<dbReference type="Proteomes" id="UP001330434">
    <property type="component" value="Plasmid pBealeia1"/>
</dbReference>